<dbReference type="InterPro" id="IPR012340">
    <property type="entry name" value="NA-bd_OB-fold"/>
</dbReference>
<feature type="binding site" evidence="11 12">
    <location>
        <position position="274"/>
    </location>
    <ligand>
        <name>S-adenosyl-L-methionine</name>
        <dbReference type="ChEBI" id="CHEBI:59789"/>
    </ligand>
</feature>
<sequence length="445" mass="49307">MARRRRRQKLPQEAITAEIESLSHDGRGIARVEGKTIFVDGALAGETASFQYTRLHKKFDEAKALEISNPSAQRVDAKCQHFGVCGGCSLMHMAPEAQLELKQGTLAEHFTHFGNLEPVTWLPPLTGPLWGYRRKARLGVKYVTKKEQVLVGFREKASPFIAQLSQCEVLDPRVGLRLTELGEMIAGLDAYNRIAQIEVAMDDSNVALVFRNLDPFSEHDKQALIAYGQEQDLWIYEQPGGPDTVAALWPETPQLSYAPEAGLTLNFDPSDFTQVNAGINEKMIQRALDLLDIQPEDRILDLFCGLGNFTLPLAKRVTEVVGVEGDLALVKHAQNNALLNQLTNAEFEQADLTQTELKDYPWAQKGFNKILLDPPRSGAFEVLHQLADLGAECLVYVSCNPATLARDAGELVNKHGYTMEAAGIMDMFPHTNHVESIAVFTKNNG</sequence>
<feature type="domain" description="TRAM" evidence="14">
    <location>
        <begin position="8"/>
        <end position="66"/>
    </location>
</feature>
<feature type="binding site" evidence="11">
    <location>
        <position position="85"/>
    </location>
    <ligand>
        <name>[4Fe-4S] cluster</name>
        <dbReference type="ChEBI" id="CHEBI:49883"/>
    </ligand>
</feature>
<dbReference type="AlphaFoldDB" id="A0A0A0BFV0"/>
<keyword evidence="2 11" id="KW-0698">rRNA processing</keyword>
<dbReference type="STRING" id="392484.LP43_2324"/>
<evidence type="ECO:0000256" key="11">
    <source>
        <dbReference type="HAMAP-Rule" id="MF_01010"/>
    </source>
</evidence>
<dbReference type="InterPro" id="IPR002792">
    <property type="entry name" value="TRAM_dom"/>
</dbReference>
<dbReference type="Proteomes" id="UP000029999">
    <property type="component" value="Unassembled WGS sequence"/>
</dbReference>
<dbReference type="Pfam" id="PF01938">
    <property type="entry name" value="TRAM"/>
    <property type="match status" value="1"/>
</dbReference>
<keyword evidence="3 11" id="KW-0489">Methyltransferase</keyword>
<dbReference type="GO" id="GO:0051539">
    <property type="term" value="F:4 iron, 4 sulfur cluster binding"/>
    <property type="evidence" value="ECO:0007669"/>
    <property type="project" value="UniProtKB-KW"/>
</dbReference>
<feature type="binding site" evidence="11">
    <location>
        <position position="88"/>
    </location>
    <ligand>
        <name>[4Fe-4S] cluster</name>
        <dbReference type="ChEBI" id="CHEBI:49883"/>
    </ligand>
</feature>
<dbReference type="FunFam" id="2.40.50.140:FF:000097">
    <property type="entry name" value="23S rRNA (uracil(1939)-C(5))-methyltransferase RlmD"/>
    <property type="match status" value="1"/>
</dbReference>
<evidence type="ECO:0000256" key="12">
    <source>
        <dbReference type="PROSITE-ProRule" id="PRU01024"/>
    </source>
</evidence>
<evidence type="ECO:0000259" key="14">
    <source>
        <dbReference type="PROSITE" id="PS50926"/>
    </source>
</evidence>
<dbReference type="PANTHER" id="PTHR11061">
    <property type="entry name" value="RNA M5U METHYLTRANSFERASE"/>
    <property type="match status" value="1"/>
</dbReference>
<comment type="function">
    <text evidence="10 11">Catalyzes the formation of 5-methyl-uridine at position 1939 (m5U1939) in 23S rRNA.</text>
</comment>
<dbReference type="NCBIfam" id="NF009639">
    <property type="entry name" value="PRK13168.1"/>
    <property type="match status" value="1"/>
</dbReference>
<keyword evidence="4 11" id="KW-0808">Transferase</keyword>
<feature type="binding site" evidence="11 12">
    <location>
        <position position="324"/>
    </location>
    <ligand>
        <name>S-adenosyl-L-methionine</name>
        <dbReference type="ChEBI" id="CHEBI:59789"/>
    </ligand>
</feature>
<reference evidence="15 16" key="1">
    <citation type="submission" date="2014-09" db="EMBL/GenBank/DDBJ databases">
        <authorList>
            <person name="Grob C."/>
            <person name="Taubert M."/>
            <person name="Howat A.M."/>
            <person name="Burns O.J."/>
            <person name="Dixon J.L."/>
            <person name="Chen Y."/>
            <person name="Murrell J.C."/>
        </authorList>
    </citation>
    <scope>NUCLEOTIDE SEQUENCE [LARGE SCALE GENOMIC DNA]</scope>
    <source>
        <strain evidence="15">L4</strain>
    </source>
</reference>
<dbReference type="SUPFAM" id="SSF53335">
    <property type="entry name" value="S-adenosyl-L-methionine-dependent methyltransferases"/>
    <property type="match status" value="1"/>
</dbReference>
<dbReference type="GO" id="GO:0070475">
    <property type="term" value="P:rRNA base methylation"/>
    <property type="evidence" value="ECO:0007669"/>
    <property type="project" value="TreeGrafter"/>
</dbReference>
<keyword evidence="5 11" id="KW-0949">S-adenosyl-L-methionine</keyword>
<comment type="catalytic activity">
    <reaction evidence="9 11">
        <text>uridine(1939) in 23S rRNA + S-adenosyl-L-methionine = 5-methyluridine(1939) in 23S rRNA + S-adenosyl-L-homocysteine + H(+)</text>
        <dbReference type="Rhea" id="RHEA:42908"/>
        <dbReference type="Rhea" id="RHEA-COMP:10278"/>
        <dbReference type="Rhea" id="RHEA-COMP:10279"/>
        <dbReference type="ChEBI" id="CHEBI:15378"/>
        <dbReference type="ChEBI" id="CHEBI:57856"/>
        <dbReference type="ChEBI" id="CHEBI:59789"/>
        <dbReference type="ChEBI" id="CHEBI:65315"/>
        <dbReference type="ChEBI" id="CHEBI:74447"/>
        <dbReference type="EC" id="2.1.1.190"/>
    </reaction>
</comment>
<evidence type="ECO:0000256" key="3">
    <source>
        <dbReference type="ARBA" id="ARBA00022603"/>
    </source>
</evidence>
<dbReference type="PROSITE" id="PS01230">
    <property type="entry name" value="TRMA_1"/>
    <property type="match status" value="1"/>
</dbReference>
<dbReference type="GO" id="GO:0070041">
    <property type="term" value="F:rRNA (uridine-C5-)-methyltransferase activity"/>
    <property type="evidence" value="ECO:0007669"/>
    <property type="project" value="UniProtKB-UniRule"/>
</dbReference>
<dbReference type="InterPro" id="IPR029063">
    <property type="entry name" value="SAM-dependent_MTases_sf"/>
</dbReference>
<keyword evidence="1 11" id="KW-0004">4Fe-4S</keyword>
<feature type="binding site" evidence="11">
    <location>
        <position position="167"/>
    </location>
    <ligand>
        <name>[4Fe-4S] cluster</name>
        <dbReference type="ChEBI" id="CHEBI:49883"/>
    </ligand>
</feature>
<dbReference type="InterPro" id="IPR001566">
    <property type="entry name" value="23S_rRNA_MeTrfase_RlmD"/>
</dbReference>
<evidence type="ECO:0000256" key="9">
    <source>
        <dbReference type="ARBA" id="ARBA00052756"/>
    </source>
</evidence>
<evidence type="ECO:0000256" key="7">
    <source>
        <dbReference type="ARBA" id="ARBA00023004"/>
    </source>
</evidence>
<dbReference type="InterPro" id="IPR030390">
    <property type="entry name" value="MeTrfase_TrmA_AS"/>
</dbReference>
<evidence type="ECO:0000256" key="1">
    <source>
        <dbReference type="ARBA" id="ARBA00022485"/>
    </source>
</evidence>
<feature type="binding site" evidence="11 12">
    <location>
        <position position="303"/>
    </location>
    <ligand>
        <name>S-adenosyl-L-methionine</name>
        <dbReference type="ChEBI" id="CHEBI:59789"/>
    </ligand>
</feature>
<feature type="active site" evidence="13">
    <location>
        <position position="399"/>
    </location>
</feature>
<evidence type="ECO:0000256" key="2">
    <source>
        <dbReference type="ARBA" id="ARBA00022552"/>
    </source>
</evidence>
<dbReference type="RefSeq" id="WP_036315516.1">
    <property type="nucleotide sequence ID" value="NZ_JRQD01000006.1"/>
</dbReference>
<evidence type="ECO:0000256" key="8">
    <source>
        <dbReference type="ARBA" id="ARBA00023014"/>
    </source>
</evidence>
<feature type="binding site" evidence="11 12">
    <location>
        <position position="373"/>
    </location>
    <ligand>
        <name>S-adenosyl-L-methionine</name>
        <dbReference type="ChEBI" id="CHEBI:59789"/>
    </ligand>
</feature>
<dbReference type="Pfam" id="PF05958">
    <property type="entry name" value="tRNA_U5-meth_tr"/>
    <property type="match status" value="1"/>
</dbReference>
<feature type="binding site" evidence="11">
    <location>
        <position position="79"/>
    </location>
    <ligand>
        <name>[4Fe-4S] cluster</name>
        <dbReference type="ChEBI" id="CHEBI:49883"/>
    </ligand>
</feature>
<feature type="binding site" evidence="11">
    <location>
        <position position="351"/>
    </location>
    <ligand>
        <name>S-adenosyl-L-methionine</name>
        <dbReference type="ChEBI" id="CHEBI:59789"/>
    </ligand>
</feature>
<accession>A0A0A0BFV0</accession>
<dbReference type="GO" id="GO:0005506">
    <property type="term" value="F:iron ion binding"/>
    <property type="evidence" value="ECO:0007669"/>
    <property type="project" value="UniProtKB-UniRule"/>
</dbReference>
<evidence type="ECO:0000256" key="4">
    <source>
        <dbReference type="ARBA" id="ARBA00022679"/>
    </source>
</evidence>
<dbReference type="HAMAP" id="MF_01010">
    <property type="entry name" value="23SrRNA_methyltr_RlmD"/>
    <property type="match status" value="1"/>
</dbReference>
<name>A0A0A0BFV0_9GAMM</name>
<comment type="similarity">
    <text evidence="11">Belongs to the class I-like SAM-binding methyltransferase superfamily. RNA M5U methyltransferase family. RlmD subfamily.</text>
</comment>
<dbReference type="CDD" id="cd02440">
    <property type="entry name" value="AdoMet_MTases"/>
    <property type="match status" value="1"/>
</dbReference>
<dbReference type="PROSITE" id="PS51687">
    <property type="entry name" value="SAM_MT_RNA_M5U"/>
    <property type="match status" value="1"/>
</dbReference>
<comment type="caution">
    <text evidence="15">The sequence shown here is derived from an EMBL/GenBank/DDBJ whole genome shotgun (WGS) entry which is preliminary data.</text>
</comment>
<gene>
    <name evidence="11" type="primary">rlmD</name>
    <name evidence="15" type="ORF">LP43_2324</name>
</gene>
<dbReference type="NCBIfam" id="TIGR00479">
    <property type="entry name" value="rumA"/>
    <property type="match status" value="1"/>
</dbReference>
<feature type="active site" description="Nucleophile" evidence="11 12">
    <location>
        <position position="399"/>
    </location>
</feature>
<organism evidence="15 16">
    <name type="scientific">Methylophaga thiooxydans</name>
    <dbReference type="NCBI Taxonomy" id="392484"/>
    <lineage>
        <taxon>Bacteria</taxon>
        <taxon>Pseudomonadati</taxon>
        <taxon>Pseudomonadota</taxon>
        <taxon>Gammaproteobacteria</taxon>
        <taxon>Thiotrichales</taxon>
        <taxon>Piscirickettsiaceae</taxon>
        <taxon>Methylophaga</taxon>
    </lineage>
</organism>
<dbReference type="EMBL" id="JRQD01000006">
    <property type="protein sequence ID" value="KGM06009.1"/>
    <property type="molecule type" value="Genomic_DNA"/>
</dbReference>
<proteinExistence type="inferred from homology"/>
<dbReference type="InterPro" id="IPR010280">
    <property type="entry name" value="U5_MeTrfase_fam"/>
</dbReference>
<dbReference type="PROSITE" id="PS50926">
    <property type="entry name" value="TRAM"/>
    <property type="match status" value="1"/>
</dbReference>
<dbReference type="PROSITE" id="PS01231">
    <property type="entry name" value="TRMA_2"/>
    <property type="match status" value="1"/>
</dbReference>
<dbReference type="PANTHER" id="PTHR11061:SF49">
    <property type="entry name" value="23S RRNA (URACIL(1939)-C(5))-METHYLTRANSFERASE RLMD"/>
    <property type="match status" value="1"/>
</dbReference>
<dbReference type="InterPro" id="IPR030391">
    <property type="entry name" value="MeTrfase_TrmA_CS"/>
</dbReference>
<keyword evidence="6 11" id="KW-0479">Metal-binding</keyword>
<dbReference type="SUPFAM" id="SSF50249">
    <property type="entry name" value="Nucleic acid-binding proteins"/>
    <property type="match status" value="1"/>
</dbReference>
<protein>
    <recommendedName>
        <fullName evidence="11">23S rRNA (uracil(1939)-C(5))-methyltransferase RlmD</fullName>
        <ecNumber evidence="11">2.1.1.190</ecNumber>
    </recommendedName>
    <alternativeName>
        <fullName evidence="11">23S rRNA(m5U1939)-methyltransferase</fullName>
    </alternativeName>
</protein>
<evidence type="ECO:0000256" key="6">
    <source>
        <dbReference type="ARBA" id="ARBA00022723"/>
    </source>
</evidence>
<dbReference type="EC" id="2.1.1.190" evidence="11"/>
<evidence type="ECO:0000256" key="13">
    <source>
        <dbReference type="PROSITE-ProRule" id="PRU10015"/>
    </source>
</evidence>
<dbReference type="FunFam" id="3.40.50.150:FF:000009">
    <property type="entry name" value="23S rRNA (Uracil(1939)-C(5))-methyltransferase RlmD"/>
    <property type="match status" value="1"/>
</dbReference>
<evidence type="ECO:0000313" key="16">
    <source>
        <dbReference type="Proteomes" id="UP000029999"/>
    </source>
</evidence>
<dbReference type="Gene3D" id="3.40.50.150">
    <property type="entry name" value="Vaccinia Virus protein VP39"/>
    <property type="match status" value="1"/>
</dbReference>
<keyword evidence="7 11" id="KW-0408">Iron</keyword>
<dbReference type="Gene3D" id="2.40.50.140">
    <property type="entry name" value="Nucleic acid-binding proteins"/>
    <property type="match status" value="1"/>
</dbReference>
<keyword evidence="8 11" id="KW-0411">Iron-sulfur</keyword>
<evidence type="ECO:0000256" key="10">
    <source>
        <dbReference type="ARBA" id="ARBA00059995"/>
    </source>
</evidence>
<evidence type="ECO:0000256" key="5">
    <source>
        <dbReference type="ARBA" id="ARBA00022691"/>
    </source>
</evidence>
<dbReference type="Gene3D" id="2.40.50.1070">
    <property type="match status" value="1"/>
</dbReference>
<evidence type="ECO:0000313" key="15">
    <source>
        <dbReference type="EMBL" id="KGM06009.1"/>
    </source>
</evidence>
<dbReference type="GO" id="GO:0003723">
    <property type="term" value="F:RNA binding"/>
    <property type="evidence" value="ECO:0007669"/>
    <property type="project" value="InterPro"/>
</dbReference>
<feature type="binding site" evidence="11">
    <location>
        <position position="308"/>
    </location>
    <ligand>
        <name>S-adenosyl-L-methionine</name>
        <dbReference type="ChEBI" id="CHEBI:59789"/>
    </ligand>
</feature>